<name>A0ABD1Y6E5_9MARC</name>
<reference evidence="2 3" key="1">
    <citation type="submission" date="2024-09" db="EMBL/GenBank/DDBJ databases">
        <title>Chromosome-scale assembly of Riccia fluitans.</title>
        <authorList>
            <person name="Paukszto L."/>
            <person name="Sawicki J."/>
            <person name="Karawczyk K."/>
            <person name="Piernik-Szablinska J."/>
            <person name="Szczecinska M."/>
            <person name="Mazdziarz M."/>
        </authorList>
    </citation>
    <scope>NUCLEOTIDE SEQUENCE [LARGE SCALE GENOMIC DNA]</scope>
    <source>
        <strain evidence="2">Rf_01</strain>
        <tissue evidence="2">Aerial parts of the thallus</tissue>
    </source>
</reference>
<gene>
    <name evidence="2" type="ORF">R1flu_002438</name>
</gene>
<sequence length="109" mass="11721">MITGKEQERPEPYLFNRDANFVQAAAGWAHCDAVTDKGEVFTWGWSECVPNANTATSDGQGAPCGASNTNRYRQGTNTRAYSSTRLNQYSTIVLRVLPSTGTGVSVGSV</sequence>
<protein>
    <submittedName>
        <fullName evidence="2">Uncharacterized protein</fullName>
    </submittedName>
</protein>
<keyword evidence="3" id="KW-1185">Reference proteome</keyword>
<feature type="compositionally biased region" description="Polar residues" evidence="1">
    <location>
        <begin position="66"/>
        <end position="75"/>
    </location>
</feature>
<dbReference type="Pfam" id="PF13540">
    <property type="entry name" value="RCC1_2"/>
    <property type="match status" value="1"/>
</dbReference>
<feature type="region of interest" description="Disordered" evidence="1">
    <location>
        <begin position="54"/>
        <end position="75"/>
    </location>
</feature>
<dbReference type="InterPro" id="IPR009091">
    <property type="entry name" value="RCC1/BLIP-II"/>
</dbReference>
<evidence type="ECO:0000313" key="2">
    <source>
        <dbReference type="EMBL" id="KAL2622233.1"/>
    </source>
</evidence>
<evidence type="ECO:0000313" key="3">
    <source>
        <dbReference type="Proteomes" id="UP001605036"/>
    </source>
</evidence>
<proteinExistence type="predicted"/>
<organism evidence="2 3">
    <name type="scientific">Riccia fluitans</name>
    <dbReference type="NCBI Taxonomy" id="41844"/>
    <lineage>
        <taxon>Eukaryota</taxon>
        <taxon>Viridiplantae</taxon>
        <taxon>Streptophyta</taxon>
        <taxon>Embryophyta</taxon>
        <taxon>Marchantiophyta</taxon>
        <taxon>Marchantiopsida</taxon>
        <taxon>Marchantiidae</taxon>
        <taxon>Marchantiales</taxon>
        <taxon>Ricciaceae</taxon>
        <taxon>Riccia</taxon>
    </lineage>
</organism>
<dbReference type="Gene3D" id="2.130.10.30">
    <property type="entry name" value="Regulator of chromosome condensation 1/beta-lactamase-inhibitor protein II"/>
    <property type="match status" value="1"/>
</dbReference>
<dbReference type="Proteomes" id="UP001605036">
    <property type="component" value="Unassembled WGS sequence"/>
</dbReference>
<dbReference type="AlphaFoldDB" id="A0ABD1Y6E5"/>
<accession>A0ABD1Y6E5</accession>
<dbReference type="EMBL" id="JBHFFA010000006">
    <property type="protein sequence ID" value="KAL2622233.1"/>
    <property type="molecule type" value="Genomic_DNA"/>
</dbReference>
<dbReference type="SUPFAM" id="SSF50985">
    <property type="entry name" value="RCC1/BLIP-II"/>
    <property type="match status" value="1"/>
</dbReference>
<evidence type="ECO:0000256" key="1">
    <source>
        <dbReference type="SAM" id="MobiDB-lite"/>
    </source>
</evidence>
<comment type="caution">
    <text evidence="2">The sequence shown here is derived from an EMBL/GenBank/DDBJ whole genome shotgun (WGS) entry which is preliminary data.</text>
</comment>